<evidence type="ECO:0000256" key="6">
    <source>
        <dbReference type="ARBA" id="ARBA00022692"/>
    </source>
</evidence>
<comment type="cofactor">
    <cofactor evidence="1 13">
        <name>heme</name>
        <dbReference type="ChEBI" id="CHEBI:30413"/>
    </cofactor>
</comment>
<evidence type="ECO:0000256" key="1">
    <source>
        <dbReference type="ARBA" id="ARBA00001971"/>
    </source>
</evidence>
<gene>
    <name evidence="14" type="ORF">E1B28_002464</name>
</gene>
<dbReference type="EMBL" id="CM032190">
    <property type="protein sequence ID" value="KAG7086511.1"/>
    <property type="molecule type" value="Genomic_DNA"/>
</dbReference>
<dbReference type="PANTHER" id="PTHR24305">
    <property type="entry name" value="CYTOCHROME P450"/>
    <property type="match status" value="1"/>
</dbReference>
<keyword evidence="6" id="KW-0812">Transmembrane</keyword>
<protein>
    <recommendedName>
        <fullName evidence="16">Cytochrome P450</fullName>
    </recommendedName>
</protein>
<reference evidence="14" key="1">
    <citation type="journal article" date="2021" name="Genome Biol. Evol.">
        <title>The assembled and annotated genome of the fairy-ring fungus Marasmius oreades.</title>
        <authorList>
            <person name="Hiltunen M."/>
            <person name="Ament-Velasquez S.L."/>
            <person name="Johannesson H."/>
        </authorList>
    </citation>
    <scope>NUCLEOTIDE SEQUENCE</scope>
    <source>
        <strain evidence="14">03SP1</strain>
    </source>
</reference>
<keyword evidence="5 13" id="KW-0349">Heme</keyword>
<dbReference type="GO" id="GO:0016020">
    <property type="term" value="C:membrane"/>
    <property type="evidence" value="ECO:0007669"/>
    <property type="project" value="UniProtKB-SubCell"/>
</dbReference>
<dbReference type="GeneID" id="66071540"/>
<comment type="similarity">
    <text evidence="4">Belongs to the cytochrome P450 family.</text>
</comment>
<keyword evidence="12" id="KW-0472">Membrane</keyword>
<evidence type="ECO:0000313" key="15">
    <source>
        <dbReference type="Proteomes" id="UP001049176"/>
    </source>
</evidence>
<dbReference type="Proteomes" id="UP001049176">
    <property type="component" value="Chromosome 10"/>
</dbReference>
<dbReference type="RefSeq" id="XP_043002982.1">
    <property type="nucleotide sequence ID" value="XM_043159382.1"/>
</dbReference>
<keyword evidence="8" id="KW-1133">Transmembrane helix</keyword>
<dbReference type="InterPro" id="IPR050121">
    <property type="entry name" value="Cytochrome_P450_monoxygenase"/>
</dbReference>
<dbReference type="GO" id="GO:0016705">
    <property type="term" value="F:oxidoreductase activity, acting on paired donors, with incorporation or reduction of molecular oxygen"/>
    <property type="evidence" value="ECO:0007669"/>
    <property type="project" value="InterPro"/>
</dbReference>
<dbReference type="InterPro" id="IPR002403">
    <property type="entry name" value="Cyt_P450_E_grp-IV"/>
</dbReference>
<feature type="binding site" description="axial binding residue" evidence="13">
    <location>
        <position position="467"/>
    </location>
    <ligand>
        <name>heme</name>
        <dbReference type="ChEBI" id="CHEBI:30413"/>
    </ligand>
    <ligandPart>
        <name>Fe</name>
        <dbReference type="ChEBI" id="CHEBI:18248"/>
    </ligandPart>
</feature>
<evidence type="ECO:0000256" key="13">
    <source>
        <dbReference type="PIRSR" id="PIRSR602403-1"/>
    </source>
</evidence>
<proteinExistence type="inferred from homology"/>
<dbReference type="Pfam" id="PF00067">
    <property type="entry name" value="p450"/>
    <property type="match status" value="1"/>
</dbReference>
<evidence type="ECO:0000256" key="8">
    <source>
        <dbReference type="ARBA" id="ARBA00022989"/>
    </source>
</evidence>
<evidence type="ECO:0000256" key="10">
    <source>
        <dbReference type="ARBA" id="ARBA00023004"/>
    </source>
</evidence>
<evidence type="ECO:0000256" key="2">
    <source>
        <dbReference type="ARBA" id="ARBA00004370"/>
    </source>
</evidence>
<keyword evidence="10 13" id="KW-0408">Iron</keyword>
<evidence type="ECO:0000256" key="9">
    <source>
        <dbReference type="ARBA" id="ARBA00023002"/>
    </source>
</evidence>
<dbReference type="PRINTS" id="PR00385">
    <property type="entry name" value="P450"/>
</dbReference>
<keyword evidence="15" id="KW-1185">Reference proteome</keyword>
<keyword evidence="11" id="KW-0503">Monooxygenase</keyword>
<dbReference type="AlphaFoldDB" id="A0A9P7RNP7"/>
<sequence length="530" mass="59972">MTFATLAQTCLCLLPVYFIVRHVYRIYTSPIRHFPGPPLSSIIFGNLKEVFASENSVIFEKWNEEYGPTIQYRAFFGVRRLYTVDIKALSHILNNHYDYQKPEEARFMLSEVLGDGILITEAKKHKFQRKVMNPAFGAPQIRQLTDIFVNKSMELRDAWKLEIEAGSNSNANETVRIDVLSWLSKMTLDVIGLAGFNYEFNSINPLDGKPNELSSAFTTIFSQSLTRSKIWPIIRVYVTPLRRLPALQSGIITNARNTMIRIGRHLMDDSKRTLAQDSDKKAAGRDLLSLLVKSNMNEKDAERMSDEDVLAQVPTFLVAGHETTSVATTWALFALAQHLEVQRKLRDELLAVSTSSPTMDELNALPYLDSFVREALRLYAPVPATRRIAVRNGVIPLGEPVGGRDYVEVKSGQNILINILVLNRSKKLWGKDAKDFKPERWLNGSIDTALPGVWGNMMTFLGGAKSCIGYRFSLVEMKALLFALVREFEFELAVPREDIGSEQSVVQRPFIKSQKHKGSQLPLLVRIYNP</sequence>
<name>A0A9P7RNP7_9AGAR</name>
<comment type="pathway">
    <text evidence="3">Secondary metabolite biosynthesis; terpenoid biosynthesis.</text>
</comment>
<evidence type="ECO:0000256" key="11">
    <source>
        <dbReference type="ARBA" id="ARBA00023033"/>
    </source>
</evidence>
<dbReference type="GO" id="GO:0020037">
    <property type="term" value="F:heme binding"/>
    <property type="evidence" value="ECO:0007669"/>
    <property type="project" value="InterPro"/>
</dbReference>
<evidence type="ECO:0000256" key="5">
    <source>
        <dbReference type="ARBA" id="ARBA00022617"/>
    </source>
</evidence>
<accession>A0A9P7RNP7</accession>
<dbReference type="SUPFAM" id="SSF48264">
    <property type="entry name" value="Cytochrome P450"/>
    <property type="match status" value="1"/>
</dbReference>
<dbReference type="InterPro" id="IPR001128">
    <property type="entry name" value="Cyt_P450"/>
</dbReference>
<keyword evidence="7 13" id="KW-0479">Metal-binding</keyword>
<dbReference type="InterPro" id="IPR036396">
    <property type="entry name" value="Cyt_P450_sf"/>
</dbReference>
<evidence type="ECO:0000313" key="14">
    <source>
        <dbReference type="EMBL" id="KAG7086511.1"/>
    </source>
</evidence>
<dbReference type="PANTHER" id="PTHR24305:SF166">
    <property type="entry name" value="CYTOCHROME P450 12A4, MITOCHONDRIAL-RELATED"/>
    <property type="match status" value="1"/>
</dbReference>
<dbReference type="CDD" id="cd11069">
    <property type="entry name" value="CYP_FUM15-like"/>
    <property type="match status" value="1"/>
</dbReference>
<dbReference type="PRINTS" id="PR00465">
    <property type="entry name" value="EP450IV"/>
</dbReference>
<dbReference type="KEGG" id="more:E1B28_002464"/>
<keyword evidence="9" id="KW-0560">Oxidoreductase</keyword>
<dbReference type="OrthoDB" id="1470350at2759"/>
<evidence type="ECO:0000256" key="7">
    <source>
        <dbReference type="ARBA" id="ARBA00022723"/>
    </source>
</evidence>
<dbReference type="GO" id="GO:0004497">
    <property type="term" value="F:monooxygenase activity"/>
    <property type="evidence" value="ECO:0007669"/>
    <property type="project" value="UniProtKB-KW"/>
</dbReference>
<dbReference type="GO" id="GO:0005506">
    <property type="term" value="F:iron ion binding"/>
    <property type="evidence" value="ECO:0007669"/>
    <property type="project" value="InterPro"/>
</dbReference>
<evidence type="ECO:0000256" key="4">
    <source>
        <dbReference type="ARBA" id="ARBA00010617"/>
    </source>
</evidence>
<comment type="subcellular location">
    <subcellularLocation>
        <location evidence="2">Membrane</location>
    </subcellularLocation>
</comment>
<evidence type="ECO:0008006" key="16">
    <source>
        <dbReference type="Google" id="ProtNLM"/>
    </source>
</evidence>
<evidence type="ECO:0000256" key="3">
    <source>
        <dbReference type="ARBA" id="ARBA00004721"/>
    </source>
</evidence>
<comment type="caution">
    <text evidence="14">The sequence shown here is derived from an EMBL/GenBank/DDBJ whole genome shotgun (WGS) entry which is preliminary data.</text>
</comment>
<dbReference type="Gene3D" id="1.10.630.10">
    <property type="entry name" value="Cytochrome P450"/>
    <property type="match status" value="1"/>
</dbReference>
<organism evidence="14 15">
    <name type="scientific">Marasmius oreades</name>
    <name type="common">fairy-ring Marasmius</name>
    <dbReference type="NCBI Taxonomy" id="181124"/>
    <lineage>
        <taxon>Eukaryota</taxon>
        <taxon>Fungi</taxon>
        <taxon>Dikarya</taxon>
        <taxon>Basidiomycota</taxon>
        <taxon>Agaricomycotina</taxon>
        <taxon>Agaricomycetes</taxon>
        <taxon>Agaricomycetidae</taxon>
        <taxon>Agaricales</taxon>
        <taxon>Marasmiineae</taxon>
        <taxon>Marasmiaceae</taxon>
        <taxon>Marasmius</taxon>
    </lineage>
</organism>
<evidence type="ECO:0000256" key="12">
    <source>
        <dbReference type="ARBA" id="ARBA00023136"/>
    </source>
</evidence>